<evidence type="ECO:0000256" key="1">
    <source>
        <dbReference type="SAM" id="Phobius"/>
    </source>
</evidence>
<dbReference type="PROSITE" id="PS51257">
    <property type="entry name" value="PROKAR_LIPOPROTEIN"/>
    <property type="match status" value="1"/>
</dbReference>
<evidence type="ECO:0000313" key="4">
    <source>
        <dbReference type="Proteomes" id="UP000588647"/>
    </source>
</evidence>
<feature type="chain" id="PRO_5031026481" evidence="2">
    <location>
        <begin position="28"/>
        <end position="310"/>
    </location>
</feature>
<accession>A0A7W6HBU8</accession>
<keyword evidence="1" id="KW-1133">Transmembrane helix</keyword>
<gene>
    <name evidence="3" type="ORF">GGR03_001115</name>
</gene>
<keyword evidence="4" id="KW-1185">Reference proteome</keyword>
<keyword evidence="2" id="KW-0732">Signal</keyword>
<proteinExistence type="predicted"/>
<comment type="caution">
    <text evidence="3">The sequence shown here is derived from an EMBL/GenBank/DDBJ whole genome shotgun (WGS) entry which is preliminary data.</text>
</comment>
<feature type="transmembrane region" description="Helical" evidence="1">
    <location>
        <begin position="175"/>
        <end position="194"/>
    </location>
</feature>
<dbReference type="RefSeq" id="WP_183206564.1">
    <property type="nucleotide sequence ID" value="NZ_JAAAMM010000001.1"/>
</dbReference>
<reference evidence="3 4" key="1">
    <citation type="submission" date="2020-08" db="EMBL/GenBank/DDBJ databases">
        <title>Genomic Encyclopedia of Type Strains, Phase IV (KMG-IV): sequencing the most valuable type-strain genomes for metagenomic binning, comparative biology and taxonomic classification.</title>
        <authorList>
            <person name="Goeker M."/>
        </authorList>
    </citation>
    <scope>NUCLEOTIDE SEQUENCE [LARGE SCALE GENOMIC DNA]</scope>
    <source>
        <strain evidence="3 4">DSM 103570</strain>
    </source>
</reference>
<organism evidence="3 4">
    <name type="scientific">Aurantimonas endophytica</name>
    <dbReference type="NCBI Taxonomy" id="1522175"/>
    <lineage>
        <taxon>Bacteria</taxon>
        <taxon>Pseudomonadati</taxon>
        <taxon>Pseudomonadota</taxon>
        <taxon>Alphaproteobacteria</taxon>
        <taxon>Hyphomicrobiales</taxon>
        <taxon>Aurantimonadaceae</taxon>
        <taxon>Aurantimonas</taxon>
    </lineage>
</organism>
<evidence type="ECO:0000256" key="2">
    <source>
        <dbReference type="SAM" id="SignalP"/>
    </source>
</evidence>
<sequence length="310" mass="34394">MIACRARLLGAAFLLASSCFCCLSASAQELLIDADPPRRVGWFVGDRLDWSGHVTIPEGLELDSASLPEPGPLDSFTEISAITVAREAESDATRYDFHVVYQSFYVPLEPREITIPPLNIGFRATDENDPTRRDIAFPAWPVVLSPLRPILERSSMEAMRPDKLLTVIDTTRRQGVVAASWAAFAILVAAFGWHRGWGPARYRRSRPLARAWRDISRAQLAEVQGYEAALLRLHRGLDEAFGHRILADDLDRHLLGRPAFGDVSGDLHRFFAASRAHFFAGRTSAAASILPGNLLRDLARRLSAIERGSR</sequence>
<dbReference type="AlphaFoldDB" id="A0A7W6HBU8"/>
<dbReference type="EMBL" id="JACIEM010000001">
    <property type="protein sequence ID" value="MBB4002068.1"/>
    <property type="molecule type" value="Genomic_DNA"/>
</dbReference>
<feature type="signal peptide" evidence="2">
    <location>
        <begin position="1"/>
        <end position="27"/>
    </location>
</feature>
<keyword evidence="1" id="KW-0472">Membrane</keyword>
<evidence type="ECO:0000313" key="3">
    <source>
        <dbReference type="EMBL" id="MBB4002068.1"/>
    </source>
</evidence>
<name>A0A7W6HBU8_9HYPH</name>
<protein>
    <submittedName>
        <fullName evidence="3">MxaA protein</fullName>
    </submittedName>
</protein>
<keyword evidence="1" id="KW-0812">Transmembrane</keyword>
<dbReference type="Proteomes" id="UP000588647">
    <property type="component" value="Unassembled WGS sequence"/>
</dbReference>